<dbReference type="Pfam" id="PF13879">
    <property type="entry name" value="Hmw_CFAP97"/>
    <property type="match status" value="1"/>
</dbReference>
<accession>A0A811YU05</accession>
<feature type="region of interest" description="Disordered" evidence="2">
    <location>
        <begin position="85"/>
        <end position="133"/>
    </location>
</feature>
<dbReference type="EMBL" id="CAJHUB010000750">
    <property type="protein sequence ID" value="CAD7681093.1"/>
    <property type="molecule type" value="Genomic_DNA"/>
</dbReference>
<evidence type="ECO:0000313" key="4">
    <source>
        <dbReference type="Proteomes" id="UP000645828"/>
    </source>
</evidence>
<gene>
    <name evidence="3" type="ORF">NYPRO_LOCUS13885</name>
</gene>
<sequence length="133" mass="15584">MQRVPRPALLCGRDYLQHTWEKAYQDHRRKIQDAQPLVDTSAPLSFSHLHLKFKKLKLEEERLAVIDRDNRLLLERLSCIMRTMGQAESRKSHTQKRTVLKKEGKEEAEVISGRCQPVREPQEEPQLEQSSQA</sequence>
<dbReference type="AlphaFoldDB" id="A0A811YU05"/>
<dbReference type="InterPro" id="IPR029488">
    <property type="entry name" value="Hmw/CFAP97"/>
</dbReference>
<evidence type="ECO:0000313" key="3">
    <source>
        <dbReference type="EMBL" id="CAD7681093.1"/>
    </source>
</evidence>
<keyword evidence="4" id="KW-1185">Reference proteome</keyword>
<dbReference type="InterPro" id="IPR038792">
    <property type="entry name" value="CFAP97D1/2"/>
</dbReference>
<comment type="similarity">
    <text evidence="1">Belongs to the CFAP97 family.</text>
</comment>
<protein>
    <submittedName>
        <fullName evidence="3">(raccoon dog) hypothetical protein</fullName>
    </submittedName>
</protein>
<dbReference type="PANTHER" id="PTHR33768:SF7">
    <property type="entry name" value="CFAP97 DOMAIN CONTAINING 2"/>
    <property type="match status" value="1"/>
</dbReference>
<dbReference type="Proteomes" id="UP000645828">
    <property type="component" value="Unassembled WGS sequence"/>
</dbReference>
<dbReference type="PANTHER" id="PTHR33768">
    <property type="entry name" value="MIP11318P"/>
    <property type="match status" value="1"/>
</dbReference>
<name>A0A811YU05_NYCPR</name>
<comment type="caution">
    <text evidence="3">The sequence shown here is derived from an EMBL/GenBank/DDBJ whole genome shotgun (WGS) entry which is preliminary data.</text>
</comment>
<reference evidence="3" key="1">
    <citation type="submission" date="2020-12" db="EMBL/GenBank/DDBJ databases">
        <authorList>
            <consortium name="Molecular Ecology Group"/>
        </authorList>
    </citation>
    <scope>NUCLEOTIDE SEQUENCE</scope>
    <source>
        <strain evidence="3">TBG_1078</strain>
    </source>
</reference>
<proteinExistence type="inferred from homology"/>
<organism evidence="3 4">
    <name type="scientific">Nyctereutes procyonoides</name>
    <name type="common">Raccoon dog</name>
    <name type="synonym">Canis procyonoides</name>
    <dbReference type="NCBI Taxonomy" id="34880"/>
    <lineage>
        <taxon>Eukaryota</taxon>
        <taxon>Metazoa</taxon>
        <taxon>Chordata</taxon>
        <taxon>Craniata</taxon>
        <taxon>Vertebrata</taxon>
        <taxon>Euteleostomi</taxon>
        <taxon>Mammalia</taxon>
        <taxon>Eutheria</taxon>
        <taxon>Laurasiatheria</taxon>
        <taxon>Carnivora</taxon>
        <taxon>Caniformia</taxon>
        <taxon>Canidae</taxon>
        <taxon>Nyctereutes</taxon>
    </lineage>
</organism>
<evidence type="ECO:0000256" key="1">
    <source>
        <dbReference type="ARBA" id="ARBA00008315"/>
    </source>
</evidence>
<evidence type="ECO:0000256" key="2">
    <source>
        <dbReference type="SAM" id="MobiDB-lite"/>
    </source>
</evidence>